<gene>
    <name evidence="1" type="ORF">PCOR1329_LOCUS51792</name>
</gene>
<dbReference type="SUPFAM" id="SSF50630">
    <property type="entry name" value="Acid proteases"/>
    <property type="match status" value="1"/>
</dbReference>
<name>A0ABN9UUE9_9DINO</name>
<dbReference type="Proteomes" id="UP001189429">
    <property type="component" value="Unassembled WGS sequence"/>
</dbReference>
<organism evidence="1 2">
    <name type="scientific">Prorocentrum cordatum</name>
    <dbReference type="NCBI Taxonomy" id="2364126"/>
    <lineage>
        <taxon>Eukaryota</taxon>
        <taxon>Sar</taxon>
        <taxon>Alveolata</taxon>
        <taxon>Dinophyceae</taxon>
        <taxon>Prorocentrales</taxon>
        <taxon>Prorocentraceae</taxon>
        <taxon>Prorocentrum</taxon>
    </lineage>
</organism>
<proteinExistence type="predicted"/>
<reference evidence="1" key="1">
    <citation type="submission" date="2023-10" db="EMBL/GenBank/DDBJ databases">
        <authorList>
            <person name="Chen Y."/>
            <person name="Shah S."/>
            <person name="Dougan E. K."/>
            <person name="Thang M."/>
            <person name="Chan C."/>
        </authorList>
    </citation>
    <scope>NUCLEOTIDE SEQUENCE [LARGE SCALE GENOMIC DNA]</scope>
</reference>
<dbReference type="Gene3D" id="2.40.70.10">
    <property type="entry name" value="Acid Proteases"/>
    <property type="match status" value="1"/>
</dbReference>
<evidence type="ECO:0000313" key="1">
    <source>
        <dbReference type="EMBL" id="CAK0863712.1"/>
    </source>
</evidence>
<accession>A0ABN9UUE9</accession>
<keyword evidence="2" id="KW-1185">Reference proteome</keyword>
<dbReference type="EMBL" id="CAUYUJ010016289">
    <property type="protein sequence ID" value="CAK0863712.1"/>
    <property type="molecule type" value="Genomic_DNA"/>
</dbReference>
<sequence>MPQVSLQLQDRDGKSVLYPLTPEEYTLKSLEEVPNTGDSESVNEFPVLGTSKAKAPEVQSRCEPGFGVMDVPGRKWVLGDTFLRRYYSIRPPLASAASHTLLLLRILSFRLRS</sequence>
<protein>
    <submittedName>
        <fullName evidence="1">Uncharacterized protein</fullName>
    </submittedName>
</protein>
<dbReference type="InterPro" id="IPR021109">
    <property type="entry name" value="Peptidase_aspartic_dom_sf"/>
</dbReference>
<evidence type="ECO:0000313" key="2">
    <source>
        <dbReference type="Proteomes" id="UP001189429"/>
    </source>
</evidence>
<comment type="caution">
    <text evidence="1">The sequence shown here is derived from an EMBL/GenBank/DDBJ whole genome shotgun (WGS) entry which is preliminary data.</text>
</comment>